<gene>
    <name evidence="9" type="primary">sorB</name>
    <name evidence="10" type="ORF">CHR61_00825</name>
    <name evidence="9" type="ORF">ERS852582_02279</name>
</gene>
<evidence type="ECO:0000313" key="11">
    <source>
        <dbReference type="Proteomes" id="UP000095649"/>
    </source>
</evidence>
<evidence type="ECO:0000256" key="3">
    <source>
        <dbReference type="ARBA" id="ARBA00022490"/>
    </source>
</evidence>
<dbReference type="Pfam" id="PF03830">
    <property type="entry name" value="PTSIIB_sorb"/>
    <property type="match status" value="1"/>
</dbReference>
<dbReference type="GO" id="GO:0005737">
    <property type="term" value="C:cytoplasm"/>
    <property type="evidence" value="ECO:0007669"/>
    <property type="project" value="UniProtKB-SubCell"/>
</dbReference>
<dbReference type="InterPro" id="IPR036667">
    <property type="entry name" value="PTS_IIB_sorbose-sp_sf"/>
</dbReference>
<evidence type="ECO:0000256" key="7">
    <source>
        <dbReference type="ARBA" id="ARBA00022777"/>
    </source>
</evidence>
<dbReference type="SUPFAM" id="SSF52728">
    <property type="entry name" value="PTS IIb component"/>
    <property type="match status" value="1"/>
</dbReference>
<dbReference type="PROSITE" id="PS51101">
    <property type="entry name" value="PTS_EIIB_TYPE_4"/>
    <property type="match status" value="1"/>
</dbReference>
<evidence type="ECO:0000256" key="6">
    <source>
        <dbReference type="ARBA" id="ARBA00022683"/>
    </source>
</evidence>
<protein>
    <submittedName>
        <fullName evidence="10">PTS mannose/fructose/sorbose transporter subunit IIB</fullName>
    </submittedName>
    <submittedName>
        <fullName evidence="9">Sorbose-specific phosphotransferase enzyme IIB component</fullName>
        <ecNumber evidence="9">2.7.1.69</ecNumber>
    </submittedName>
</protein>
<evidence type="ECO:0000256" key="2">
    <source>
        <dbReference type="ARBA" id="ARBA00022448"/>
    </source>
</evidence>
<comment type="subcellular location">
    <subcellularLocation>
        <location evidence="1">Cytoplasm</location>
    </subcellularLocation>
</comment>
<evidence type="ECO:0000313" key="12">
    <source>
        <dbReference type="Proteomes" id="UP000220438"/>
    </source>
</evidence>
<dbReference type="OrthoDB" id="9788818at2"/>
<dbReference type="GO" id="GO:0016301">
    <property type="term" value="F:kinase activity"/>
    <property type="evidence" value="ECO:0007669"/>
    <property type="project" value="UniProtKB-KW"/>
</dbReference>
<dbReference type="EMBL" id="CYXN01000024">
    <property type="protein sequence ID" value="CUN17454.1"/>
    <property type="molecule type" value="Genomic_DNA"/>
</dbReference>
<dbReference type="AlphaFoldDB" id="A0A173URM4"/>
<keyword evidence="5 9" id="KW-0808">Transferase</keyword>
<dbReference type="RefSeq" id="WP_055186625.1">
    <property type="nucleotide sequence ID" value="NZ_CABJDF010000021.1"/>
</dbReference>
<feature type="domain" description="PTS EIIB type-4" evidence="8">
    <location>
        <begin position="1"/>
        <end position="155"/>
    </location>
</feature>
<evidence type="ECO:0000313" key="10">
    <source>
        <dbReference type="EMBL" id="PDX90742.1"/>
    </source>
</evidence>
<keyword evidence="2" id="KW-0813">Transport</keyword>
<keyword evidence="3" id="KW-0963">Cytoplasm</keyword>
<dbReference type="EMBL" id="NOUW01000004">
    <property type="protein sequence ID" value="PDX90742.1"/>
    <property type="molecule type" value="Genomic_DNA"/>
</dbReference>
<evidence type="ECO:0000313" key="9">
    <source>
        <dbReference type="EMBL" id="CUN17454.1"/>
    </source>
</evidence>
<name>A0A173URM4_9FIRM</name>
<evidence type="ECO:0000256" key="1">
    <source>
        <dbReference type="ARBA" id="ARBA00004496"/>
    </source>
</evidence>
<evidence type="ECO:0000256" key="5">
    <source>
        <dbReference type="ARBA" id="ARBA00022679"/>
    </source>
</evidence>
<evidence type="ECO:0000259" key="8">
    <source>
        <dbReference type="PROSITE" id="PS51101"/>
    </source>
</evidence>
<keyword evidence="7" id="KW-0418">Kinase</keyword>
<keyword evidence="4" id="KW-0762">Sugar transport</keyword>
<dbReference type="GO" id="GO:0008982">
    <property type="term" value="F:protein-N(PI)-phosphohistidine-sugar phosphotransferase activity"/>
    <property type="evidence" value="ECO:0007669"/>
    <property type="project" value="InterPro"/>
</dbReference>
<sequence>MIKLVRLDYRLLHGQVVFSWTGHVGAQRIIVVDDDAANDEMKKSALLLSKPAGVRVNIFTVDKAIAKMPKVEQLDEKIMMIFGNTAALLKFCQAYPKIKEINYGAVANKPGSKAFDQSVFLTPEEQADTQKLLDMGIKIYSQQTPTFKVVPIDHT</sequence>
<dbReference type="Gene3D" id="3.40.35.10">
    <property type="entry name" value="Phosphotransferase system, sorbose subfamily IIB component"/>
    <property type="match status" value="1"/>
</dbReference>
<reference evidence="9 11" key="1">
    <citation type="submission" date="2015-09" db="EMBL/GenBank/DDBJ databases">
        <authorList>
            <consortium name="Pathogen Informatics"/>
        </authorList>
    </citation>
    <scope>NUCLEOTIDE SEQUENCE [LARGE SCALE GENOMIC DNA]</scope>
    <source>
        <strain evidence="9 11">2789STDY5834970</strain>
    </source>
</reference>
<dbReference type="Proteomes" id="UP000095649">
    <property type="component" value="Unassembled WGS sequence"/>
</dbReference>
<dbReference type="EC" id="2.7.1.69" evidence="9"/>
<accession>A0A173URM4</accession>
<organism evidence="9 11">
    <name type="scientific">Faecalibacterium prausnitzii</name>
    <dbReference type="NCBI Taxonomy" id="853"/>
    <lineage>
        <taxon>Bacteria</taxon>
        <taxon>Bacillati</taxon>
        <taxon>Bacillota</taxon>
        <taxon>Clostridia</taxon>
        <taxon>Eubacteriales</taxon>
        <taxon>Oscillospiraceae</taxon>
        <taxon>Faecalibacterium</taxon>
    </lineage>
</organism>
<evidence type="ECO:0000256" key="4">
    <source>
        <dbReference type="ARBA" id="ARBA00022597"/>
    </source>
</evidence>
<proteinExistence type="predicted"/>
<dbReference type="GO" id="GO:0009401">
    <property type="term" value="P:phosphoenolpyruvate-dependent sugar phosphotransferase system"/>
    <property type="evidence" value="ECO:0007669"/>
    <property type="project" value="UniProtKB-KW"/>
</dbReference>
<dbReference type="InterPro" id="IPR004720">
    <property type="entry name" value="PTS_IIB_sorbose-sp"/>
</dbReference>
<dbReference type="Proteomes" id="UP000220438">
    <property type="component" value="Unassembled WGS sequence"/>
</dbReference>
<reference evidence="10 12" key="2">
    <citation type="journal article" date="2017" name="Front. Microbiol.">
        <title>New Insights into the Diversity of the Genus Faecalibacterium.</title>
        <authorList>
            <person name="Benevides L."/>
            <person name="Burman S."/>
            <person name="Martin R."/>
            <person name="Robert V."/>
            <person name="Thomas M."/>
            <person name="Miquel S."/>
            <person name="Chain F."/>
            <person name="Sokol H."/>
            <person name="Bermudez-Humaran L.G."/>
            <person name="Morrison M."/>
            <person name="Langella P."/>
            <person name="Azevedo V.A."/>
            <person name="Chatel J.M."/>
            <person name="Soares S."/>
        </authorList>
    </citation>
    <scope>NUCLEOTIDE SEQUENCE [LARGE SCALE GENOMIC DNA]</scope>
    <source>
        <strain evidence="10 12">AHMP21</strain>
    </source>
</reference>
<keyword evidence="6" id="KW-0598">Phosphotransferase system</keyword>